<keyword evidence="8" id="KW-0479">Metal-binding</keyword>
<evidence type="ECO:0000256" key="2">
    <source>
        <dbReference type="ARBA" id="ARBA00001946"/>
    </source>
</evidence>
<dbReference type="Pfam" id="PF01693">
    <property type="entry name" value="Cauli_VI"/>
    <property type="match status" value="2"/>
</dbReference>
<evidence type="ECO:0000256" key="1">
    <source>
        <dbReference type="ARBA" id="ARBA00000077"/>
    </source>
</evidence>
<evidence type="ECO:0000256" key="12">
    <source>
        <dbReference type="SAM" id="MobiDB-lite"/>
    </source>
</evidence>
<dbReference type="FunFam" id="3.40.970.10:FF:000001">
    <property type="entry name" value="Ribonuclease H1"/>
    <property type="match status" value="1"/>
</dbReference>
<feature type="region of interest" description="Disordered" evidence="12">
    <location>
        <begin position="1"/>
        <end position="39"/>
    </location>
</feature>
<feature type="domain" description="RNase H type-1" evidence="13">
    <location>
        <begin position="258"/>
        <end position="450"/>
    </location>
</feature>
<comment type="similarity">
    <text evidence="4">Belongs to the RNase H family.</text>
</comment>
<dbReference type="InterPro" id="IPR011320">
    <property type="entry name" value="RNase_H1_N"/>
</dbReference>
<evidence type="ECO:0000256" key="4">
    <source>
        <dbReference type="ARBA" id="ARBA00005300"/>
    </source>
</evidence>
<sequence length="463" mass="49921">MDGLEANSGFTSVNTPTAPSAPAPAPAPPTPASAGTKRKRDAQLKFYAVRVGKEPGIYHTWPECLDQVRGFPKSIFKSFPSLADAQAFIAGDADLTSGVGGGASKVGTPQKWYGVQSGRVPGVYTSWQDVLDQIRGWKGPKHRGFKTRTEAELFVKEGAQYHQAHVTNGDSGAMESIESITDMPSKKKAKTAGGAAIKPDPDLHEHIDYPPGEAPLDGVEDDFDATIILSPKTPGTSLRYKTDAERTRTTYTVARPARLAPIRIYTDGSSLSNGRAAAMAGVGVYFGPGDTRNVSEGLQGTKQTNQRAELTAVLRALEVCPKDRRVVILTDSRYAINCCTEWFQKWRANGWVNTAGKAVENRDLIQKLVDNLEERYRLNEHRHVEFDEEDDGFEADEGFEGEGDGVAPGNCGVKGCWERGPAGVKFVWVKGHAKDPGNEAADGLATAGARGARDLVEAGNKDF</sequence>
<comment type="function">
    <text evidence="3">Endonuclease that specifically degrades the RNA of RNA-DNA hybrids.</text>
</comment>
<keyword evidence="15" id="KW-1185">Reference proteome</keyword>
<evidence type="ECO:0000256" key="8">
    <source>
        <dbReference type="ARBA" id="ARBA00022723"/>
    </source>
</evidence>
<proteinExistence type="inferred from homology"/>
<dbReference type="PROSITE" id="PS50879">
    <property type="entry name" value="RNASE_H_1"/>
    <property type="match status" value="1"/>
</dbReference>
<evidence type="ECO:0000256" key="6">
    <source>
        <dbReference type="ARBA" id="ARBA00017721"/>
    </source>
</evidence>
<dbReference type="FunFam" id="3.40.970.10:FF:000002">
    <property type="entry name" value="Ribonuclease H"/>
    <property type="match status" value="1"/>
</dbReference>
<protein>
    <recommendedName>
        <fullName evidence="6">Ribonuclease H</fullName>
        <ecNumber evidence="5">3.1.26.4</ecNumber>
    </recommendedName>
</protein>
<comment type="cofactor">
    <cofactor evidence="2">
        <name>Mg(2+)</name>
        <dbReference type="ChEBI" id="CHEBI:18420"/>
    </cofactor>
</comment>
<evidence type="ECO:0000256" key="9">
    <source>
        <dbReference type="ARBA" id="ARBA00022759"/>
    </source>
</evidence>
<comment type="caution">
    <text evidence="14">The sequence shown here is derived from an EMBL/GenBank/DDBJ whole genome shotgun (WGS) entry which is preliminary data.</text>
</comment>
<reference evidence="14 15" key="1">
    <citation type="submission" date="2017-03" db="EMBL/GenBank/DDBJ databases">
        <title>Genomes of endolithic fungi from Antarctica.</title>
        <authorList>
            <person name="Coleine C."/>
            <person name="Masonjones S."/>
            <person name="Stajich J.E."/>
        </authorList>
    </citation>
    <scope>NUCLEOTIDE SEQUENCE [LARGE SCALE GENOMIC DNA]</scope>
    <source>
        <strain evidence="14 15">CCFEE 5184</strain>
    </source>
</reference>
<dbReference type="OrthoDB" id="407198at2759"/>
<dbReference type="InterPro" id="IPR002156">
    <property type="entry name" value="RNaseH_domain"/>
</dbReference>
<dbReference type="EC" id="3.1.26.4" evidence="5"/>
<gene>
    <name evidence="14" type="ORF">B0A55_01132</name>
</gene>
<dbReference type="InterPro" id="IPR009027">
    <property type="entry name" value="Ribosomal_bL9/RNase_H1_N"/>
</dbReference>
<dbReference type="InterPro" id="IPR012337">
    <property type="entry name" value="RNaseH-like_sf"/>
</dbReference>
<dbReference type="EMBL" id="NAJQ01000046">
    <property type="protein sequence ID" value="TKA81755.1"/>
    <property type="molecule type" value="Genomic_DNA"/>
</dbReference>
<dbReference type="SUPFAM" id="SSF55658">
    <property type="entry name" value="L9 N-domain-like"/>
    <property type="match status" value="2"/>
</dbReference>
<dbReference type="InterPro" id="IPR036397">
    <property type="entry name" value="RNaseH_sf"/>
</dbReference>
<dbReference type="PANTHER" id="PTHR10642:SF26">
    <property type="entry name" value="RIBONUCLEASE H1"/>
    <property type="match status" value="1"/>
</dbReference>
<dbReference type="PANTHER" id="PTHR10642">
    <property type="entry name" value="RIBONUCLEASE H1"/>
    <property type="match status" value="1"/>
</dbReference>
<dbReference type="GO" id="GO:0046872">
    <property type="term" value="F:metal ion binding"/>
    <property type="evidence" value="ECO:0007669"/>
    <property type="project" value="UniProtKB-KW"/>
</dbReference>
<evidence type="ECO:0000256" key="10">
    <source>
        <dbReference type="ARBA" id="ARBA00022801"/>
    </source>
</evidence>
<dbReference type="Pfam" id="PF00075">
    <property type="entry name" value="RNase_H"/>
    <property type="match status" value="1"/>
</dbReference>
<evidence type="ECO:0000256" key="7">
    <source>
        <dbReference type="ARBA" id="ARBA00022722"/>
    </source>
</evidence>
<evidence type="ECO:0000313" key="14">
    <source>
        <dbReference type="EMBL" id="TKA81755.1"/>
    </source>
</evidence>
<dbReference type="STRING" id="329884.A0A4U0Y2E4"/>
<dbReference type="Gene3D" id="3.40.970.10">
    <property type="entry name" value="Ribonuclease H1, N-terminal domain"/>
    <property type="match status" value="2"/>
</dbReference>
<organism evidence="14 15">
    <name type="scientific">Friedmanniomyces simplex</name>
    <dbReference type="NCBI Taxonomy" id="329884"/>
    <lineage>
        <taxon>Eukaryota</taxon>
        <taxon>Fungi</taxon>
        <taxon>Dikarya</taxon>
        <taxon>Ascomycota</taxon>
        <taxon>Pezizomycotina</taxon>
        <taxon>Dothideomycetes</taxon>
        <taxon>Dothideomycetidae</taxon>
        <taxon>Mycosphaerellales</taxon>
        <taxon>Teratosphaeriaceae</taxon>
        <taxon>Friedmanniomyces</taxon>
    </lineage>
</organism>
<evidence type="ECO:0000256" key="5">
    <source>
        <dbReference type="ARBA" id="ARBA00012180"/>
    </source>
</evidence>
<evidence type="ECO:0000256" key="11">
    <source>
        <dbReference type="ARBA" id="ARBA00022842"/>
    </source>
</evidence>
<dbReference type="Gene3D" id="3.30.420.10">
    <property type="entry name" value="Ribonuclease H-like superfamily/Ribonuclease H"/>
    <property type="match status" value="1"/>
</dbReference>
<dbReference type="GO" id="GO:0004523">
    <property type="term" value="F:RNA-DNA hybrid ribonuclease activity"/>
    <property type="evidence" value="ECO:0007669"/>
    <property type="project" value="UniProtKB-EC"/>
</dbReference>
<keyword evidence="9" id="KW-0255">Endonuclease</keyword>
<name>A0A4U0Y2E4_9PEZI</name>
<feature type="compositionally biased region" description="Pro residues" evidence="12">
    <location>
        <begin position="19"/>
        <end position="31"/>
    </location>
</feature>
<accession>A0A4U0Y2E4</accession>
<evidence type="ECO:0000259" key="13">
    <source>
        <dbReference type="PROSITE" id="PS50879"/>
    </source>
</evidence>
<dbReference type="InterPro" id="IPR050092">
    <property type="entry name" value="RNase_H"/>
</dbReference>
<comment type="catalytic activity">
    <reaction evidence="1">
        <text>Endonucleolytic cleavage to 5'-phosphomonoester.</text>
        <dbReference type="EC" id="3.1.26.4"/>
    </reaction>
</comment>
<dbReference type="AlphaFoldDB" id="A0A4U0Y2E4"/>
<dbReference type="GO" id="GO:0043137">
    <property type="term" value="P:DNA replication, removal of RNA primer"/>
    <property type="evidence" value="ECO:0007669"/>
    <property type="project" value="TreeGrafter"/>
</dbReference>
<evidence type="ECO:0000256" key="3">
    <source>
        <dbReference type="ARBA" id="ARBA00004065"/>
    </source>
</evidence>
<dbReference type="SUPFAM" id="SSF53098">
    <property type="entry name" value="Ribonuclease H-like"/>
    <property type="match status" value="1"/>
</dbReference>
<dbReference type="GO" id="GO:0003676">
    <property type="term" value="F:nucleic acid binding"/>
    <property type="evidence" value="ECO:0007669"/>
    <property type="project" value="InterPro"/>
</dbReference>
<keyword evidence="7" id="KW-0540">Nuclease</keyword>
<dbReference type="Proteomes" id="UP000309340">
    <property type="component" value="Unassembled WGS sequence"/>
</dbReference>
<dbReference type="InterPro" id="IPR037056">
    <property type="entry name" value="RNase_H1_N_sf"/>
</dbReference>
<keyword evidence="10" id="KW-0378">Hydrolase</keyword>
<dbReference type="CDD" id="cd09280">
    <property type="entry name" value="RNase_HI_eukaryote_like"/>
    <property type="match status" value="1"/>
</dbReference>
<evidence type="ECO:0000313" key="15">
    <source>
        <dbReference type="Proteomes" id="UP000309340"/>
    </source>
</evidence>
<keyword evidence="11" id="KW-0460">Magnesium</keyword>